<proteinExistence type="predicted"/>
<comment type="caution">
    <text evidence="2">The sequence shown here is derived from an EMBL/GenBank/DDBJ whole genome shotgun (WGS) entry which is preliminary data.</text>
</comment>
<feature type="chain" id="PRO_5015180241" evidence="1">
    <location>
        <begin position="21"/>
        <end position="217"/>
    </location>
</feature>
<feature type="signal peptide" evidence="1">
    <location>
        <begin position="1"/>
        <end position="20"/>
    </location>
</feature>
<evidence type="ECO:0000313" key="3">
    <source>
        <dbReference type="Proteomes" id="UP000240971"/>
    </source>
</evidence>
<keyword evidence="1" id="KW-0732">Signal</keyword>
<dbReference type="EMBL" id="PYAW01000006">
    <property type="protein sequence ID" value="PSL44359.1"/>
    <property type="molecule type" value="Genomic_DNA"/>
</dbReference>
<dbReference type="Proteomes" id="UP000240971">
    <property type="component" value="Unassembled WGS sequence"/>
</dbReference>
<name>A0A2P8HDS2_CHINA</name>
<dbReference type="OrthoDB" id="1150971at2"/>
<accession>A0A2P8HDS2</accession>
<dbReference type="RefSeq" id="WP_106530636.1">
    <property type="nucleotide sequence ID" value="NZ_PYAW01000006.1"/>
</dbReference>
<sequence length="217" mass="24274">MKKQIITALALVLFSIAGFAQTTAAADALQNAVTKLDQAQTARDYEVLEKTFAGIAAQSNAWLPYYYAAFCNAKIGFLYQDDGDKIEPYSNRGEEQAKKAASLLDTVRQKNELSEVYTVLSMVYRTKVFINPMTYGRKYGMLSDQYLRQATQLYPQNPRAAYVAAWVKYNTPKMWGGDKQLAKQLATESLQHLGNASAGVNPHWGKAEDTELLSKYK</sequence>
<gene>
    <name evidence="2" type="ORF">CLV51_106225</name>
</gene>
<reference evidence="2 3" key="1">
    <citation type="submission" date="2018-03" db="EMBL/GenBank/DDBJ databases">
        <title>Genomic Encyclopedia of Archaeal and Bacterial Type Strains, Phase II (KMG-II): from individual species to whole genera.</title>
        <authorList>
            <person name="Goeker M."/>
        </authorList>
    </citation>
    <scope>NUCLEOTIDE SEQUENCE [LARGE SCALE GENOMIC DNA]</scope>
    <source>
        <strain evidence="2 3">DSM 24859</strain>
    </source>
</reference>
<keyword evidence="3" id="KW-1185">Reference proteome</keyword>
<organism evidence="2 3">
    <name type="scientific">Chitinophaga niastensis</name>
    <dbReference type="NCBI Taxonomy" id="536980"/>
    <lineage>
        <taxon>Bacteria</taxon>
        <taxon>Pseudomonadati</taxon>
        <taxon>Bacteroidota</taxon>
        <taxon>Chitinophagia</taxon>
        <taxon>Chitinophagales</taxon>
        <taxon>Chitinophagaceae</taxon>
        <taxon>Chitinophaga</taxon>
    </lineage>
</organism>
<dbReference type="AlphaFoldDB" id="A0A2P8HDS2"/>
<evidence type="ECO:0000256" key="1">
    <source>
        <dbReference type="SAM" id="SignalP"/>
    </source>
</evidence>
<evidence type="ECO:0000313" key="2">
    <source>
        <dbReference type="EMBL" id="PSL44359.1"/>
    </source>
</evidence>
<protein>
    <submittedName>
        <fullName evidence="2">Uncharacterized protein</fullName>
    </submittedName>
</protein>